<proteinExistence type="inferred from homology"/>
<dbReference type="Proteomes" id="UP000010799">
    <property type="component" value="Chromosome"/>
</dbReference>
<dbReference type="STRING" id="1215343.B488_04360"/>
<sequence>MFKKNFKKKISITLLMIMLLPAFYVGSHVAVNYYNNNFHEIITGELYRSAQPDYQLITYLWKNYKIKSIINLRGESKEQPWYQEEEQITKKLGIHLMNFRMSAFRELTTKEINTLIEMMKNSPKPLLIHCKGGADRTGLASALYLMTIVSDSASQAENQLSFIYGYLPLLYPKKQAMQSTFTKVKKLYTRSEQQKISSIITEQSSRNTIKNKELF</sequence>
<comment type="similarity">
    <text evidence="1">Belongs to the protein-tyrosine phosphatase family.</text>
</comment>
<dbReference type="AlphaFoldDB" id="L0EUT7"/>
<dbReference type="EMBL" id="CP003789">
    <property type="protein sequence ID" value="AGA64428.1"/>
    <property type="molecule type" value="Genomic_DNA"/>
</dbReference>
<dbReference type="Gene3D" id="3.90.190.10">
    <property type="entry name" value="Protein tyrosine phosphatase superfamily"/>
    <property type="match status" value="1"/>
</dbReference>
<dbReference type="PATRIC" id="fig|1215343.11.peg.446"/>
<evidence type="ECO:0000313" key="4">
    <source>
        <dbReference type="Proteomes" id="UP000010799"/>
    </source>
</evidence>
<dbReference type="eggNOG" id="COG2365">
    <property type="taxonomic scope" value="Bacteria"/>
</dbReference>
<reference evidence="3 4" key="1">
    <citation type="journal article" date="2012" name="Stand. Genomic Sci.">
        <title>Complete genome sequence of Liberibacter crescens BT-1.</title>
        <authorList>
            <person name="Leonard M.T."/>
            <person name="Fagen J.R."/>
            <person name="Davis-Richardson A.G."/>
            <person name="Davis M.J."/>
            <person name="Triplett E.W."/>
        </authorList>
    </citation>
    <scope>NUCLEOTIDE SEQUENCE [LARGE SCALE GENOMIC DNA]</scope>
    <source>
        <strain evidence="3 4">BT-1</strain>
    </source>
</reference>
<dbReference type="CDD" id="cd14529">
    <property type="entry name" value="TpbA-like"/>
    <property type="match status" value="1"/>
</dbReference>
<dbReference type="RefSeq" id="WP_015272855.1">
    <property type="nucleotide sequence ID" value="NC_019907.1"/>
</dbReference>
<dbReference type="PROSITE" id="PS50056">
    <property type="entry name" value="TYR_PHOSPHATASE_2"/>
    <property type="match status" value="1"/>
</dbReference>
<name>L0EUT7_LIBCB</name>
<dbReference type="PANTHER" id="PTHR31126:SF72">
    <property type="entry name" value="DUAL SPECIFICITY PROTEIN PHOSPHATASE TPBA"/>
    <property type="match status" value="1"/>
</dbReference>
<dbReference type="InterPro" id="IPR029021">
    <property type="entry name" value="Prot-tyrosine_phosphatase-like"/>
</dbReference>
<evidence type="ECO:0000256" key="1">
    <source>
        <dbReference type="ARBA" id="ARBA00009580"/>
    </source>
</evidence>
<protein>
    <recommendedName>
        <fullName evidence="2">Tyrosine specific protein phosphatases domain-containing protein</fullName>
    </recommendedName>
</protein>
<dbReference type="PANTHER" id="PTHR31126">
    <property type="entry name" value="TYROSINE-PROTEIN PHOSPHATASE"/>
    <property type="match status" value="1"/>
</dbReference>
<dbReference type="InterPro" id="IPR055214">
    <property type="entry name" value="PTP-NADK"/>
</dbReference>
<dbReference type="Pfam" id="PF22741">
    <property type="entry name" value="PTP-NADK"/>
    <property type="match status" value="1"/>
</dbReference>
<dbReference type="PROSITE" id="PS00383">
    <property type="entry name" value="TYR_PHOSPHATASE_1"/>
    <property type="match status" value="1"/>
</dbReference>
<keyword evidence="4" id="KW-1185">Reference proteome</keyword>
<dbReference type="HOGENOM" id="CLU_097154_0_0_5"/>
<evidence type="ECO:0000313" key="3">
    <source>
        <dbReference type="EMBL" id="AGA64428.1"/>
    </source>
</evidence>
<dbReference type="InterPro" id="IPR000387">
    <property type="entry name" value="Tyr_Pase_dom"/>
</dbReference>
<accession>L0EUT7</accession>
<evidence type="ECO:0000259" key="2">
    <source>
        <dbReference type="PROSITE" id="PS50056"/>
    </source>
</evidence>
<dbReference type="SUPFAM" id="SSF52799">
    <property type="entry name" value="(Phosphotyrosine protein) phosphatases II"/>
    <property type="match status" value="1"/>
</dbReference>
<feature type="domain" description="Tyrosine specific protein phosphatases" evidence="2">
    <location>
        <begin position="106"/>
        <end position="146"/>
    </location>
</feature>
<organism evidence="3 4">
    <name type="scientific">Liberibacter crescens (strain BT-1)</name>
    <dbReference type="NCBI Taxonomy" id="1215343"/>
    <lineage>
        <taxon>Bacteria</taxon>
        <taxon>Pseudomonadati</taxon>
        <taxon>Pseudomonadota</taxon>
        <taxon>Alphaproteobacteria</taxon>
        <taxon>Hyphomicrobiales</taxon>
        <taxon>Rhizobiaceae</taxon>
        <taxon>Liberibacter</taxon>
    </lineage>
</organism>
<dbReference type="KEGG" id="lcc:B488_04360"/>
<dbReference type="InterPro" id="IPR016130">
    <property type="entry name" value="Tyr_Pase_AS"/>
</dbReference>
<gene>
    <name evidence="3" type="ordered locus">B488_04360</name>
</gene>
<dbReference type="GO" id="GO:0016791">
    <property type="term" value="F:phosphatase activity"/>
    <property type="evidence" value="ECO:0007669"/>
    <property type="project" value="TreeGrafter"/>
</dbReference>